<keyword evidence="1" id="KW-0472">Membrane</keyword>
<organism evidence="2">
    <name type="scientific">Solanum chacoense</name>
    <name type="common">Chaco potato</name>
    <dbReference type="NCBI Taxonomy" id="4108"/>
    <lineage>
        <taxon>Eukaryota</taxon>
        <taxon>Viridiplantae</taxon>
        <taxon>Streptophyta</taxon>
        <taxon>Embryophyta</taxon>
        <taxon>Tracheophyta</taxon>
        <taxon>Spermatophyta</taxon>
        <taxon>Magnoliopsida</taxon>
        <taxon>eudicotyledons</taxon>
        <taxon>Gunneridae</taxon>
        <taxon>Pentapetalae</taxon>
        <taxon>asterids</taxon>
        <taxon>lamiids</taxon>
        <taxon>Solanales</taxon>
        <taxon>Solanaceae</taxon>
        <taxon>Solanoideae</taxon>
        <taxon>Solaneae</taxon>
        <taxon>Solanum</taxon>
    </lineage>
</organism>
<keyword evidence="1" id="KW-0812">Transmembrane</keyword>
<evidence type="ECO:0000256" key="1">
    <source>
        <dbReference type="SAM" id="Phobius"/>
    </source>
</evidence>
<dbReference type="AlphaFoldDB" id="A0A0V0HJN9"/>
<proteinExistence type="predicted"/>
<protein>
    <submittedName>
        <fullName evidence="2">Putative ovule protein</fullName>
    </submittedName>
</protein>
<dbReference type="EMBL" id="GEDG01018981">
    <property type="protein sequence ID" value="JAP20327.1"/>
    <property type="molecule type" value="Transcribed_RNA"/>
</dbReference>
<accession>A0A0V0HJN9</accession>
<name>A0A0V0HJN9_SOLCH</name>
<feature type="transmembrane region" description="Helical" evidence="1">
    <location>
        <begin position="25"/>
        <end position="43"/>
    </location>
</feature>
<reference evidence="2" key="1">
    <citation type="submission" date="2015-12" db="EMBL/GenBank/DDBJ databases">
        <title>Gene expression during late stages of embryo sac development: a critical building block for successful pollen-pistil interactions.</title>
        <authorList>
            <person name="Liu Y."/>
            <person name="Joly V."/>
            <person name="Sabar M."/>
            <person name="Matton D.P."/>
        </authorList>
    </citation>
    <scope>NUCLEOTIDE SEQUENCE</scope>
</reference>
<sequence>MILFDIYSTCKLKFRKTRPFFRSKLYVQNLIVTQLLLFHLTILQNMPIKLIHRKTSKKRVTYIRSTPYSIH</sequence>
<evidence type="ECO:0000313" key="2">
    <source>
        <dbReference type="EMBL" id="JAP20327.1"/>
    </source>
</evidence>
<keyword evidence="1" id="KW-1133">Transmembrane helix</keyword>